<dbReference type="RefSeq" id="WP_167236030.1">
    <property type="nucleotide sequence ID" value="NZ_WHJF01000010.1"/>
</dbReference>
<evidence type="ECO:0000256" key="3">
    <source>
        <dbReference type="ARBA" id="ARBA00022448"/>
    </source>
</evidence>
<dbReference type="InterPro" id="IPR058625">
    <property type="entry name" value="MdtA-like_BSH"/>
</dbReference>
<dbReference type="Gene3D" id="2.40.50.100">
    <property type="match status" value="1"/>
</dbReference>
<name>A0ABX0MME2_9BURK</name>
<evidence type="ECO:0000256" key="1">
    <source>
        <dbReference type="ARBA" id="ARBA00004196"/>
    </source>
</evidence>
<dbReference type="Pfam" id="PF25917">
    <property type="entry name" value="BSH_RND"/>
    <property type="match status" value="1"/>
</dbReference>
<dbReference type="Pfam" id="PF25967">
    <property type="entry name" value="RND-MFP_C"/>
    <property type="match status" value="1"/>
</dbReference>
<dbReference type="InterPro" id="IPR058792">
    <property type="entry name" value="Beta-barrel_RND_2"/>
</dbReference>
<feature type="domain" description="Multidrug resistance protein MdtA-like C-terminal permuted SH3" evidence="8">
    <location>
        <begin position="323"/>
        <end position="380"/>
    </location>
</feature>
<keyword evidence="4" id="KW-0175">Coiled coil</keyword>
<accession>A0ABX0MME2</accession>
<evidence type="ECO:0000313" key="9">
    <source>
        <dbReference type="EMBL" id="NHZ61795.1"/>
    </source>
</evidence>
<dbReference type="NCBIfam" id="TIGR01730">
    <property type="entry name" value="RND_mfp"/>
    <property type="match status" value="1"/>
</dbReference>
<comment type="similarity">
    <text evidence="2">Belongs to the membrane fusion protein (MFP) (TC 8.A.1) family.</text>
</comment>
<feature type="domain" description="CusB-like beta-barrel" evidence="7">
    <location>
        <begin position="241"/>
        <end position="315"/>
    </location>
</feature>
<evidence type="ECO:0000259" key="7">
    <source>
        <dbReference type="Pfam" id="PF25954"/>
    </source>
</evidence>
<evidence type="ECO:0000259" key="8">
    <source>
        <dbReference type="Pfam" id="PF25967"/>
    </source>
</evidence>
<sequence>MKLETLPSAPAQIPLRKPRWRAPALGVLVVAASAGAWFALAGPKPAGATAKQEALAAAKAEPVYELARADVAAVASAALSVNMPLSGSLAPLTQATVKSKVSGQVLETTVQEGMNVSAGQVLARLDQADQKARLAQQQAALDEASARLSMATKNNANSGALLAQKYISQNAYDTTDNSVALARASVRAAQAQVDLARIALNDTVIRAPLAGVVSKRHVQAGDKLSPDMAAFSIVNLRQLTLEAQVPASDIPRVKIGHEVHFRVDGYPARTFAGKVTRINPTTETGSRAMLVYISVDNADGALRGGMFAKGSITTQKSAVRPLLPFAALRKDKEKDVVYVVEAGKVVSRPVTLGLRNEDEGMVEVTEGIEPGARVITARLDAVKPGSQVKLSEPAATATADTAPAAPAAPKG</sequence>
<evidence type="ECO:0000256" key="4">
    <source>
        <dbReference type="SAM" id="Coils"/>
    </source>
</evidence>
<evidence type="ECO:0000313" key="10">
    <source>
        <dbReference type="Proteomes" id="UP000610594"/>
    </source>
</evidence>
<feature type="coiled-coil region" evidence="4">
    <location>
        <begin position="127"/>
        <end position="154"/>
    </location>
</feature>
<dbReference type="Gene3D" id="1.10.287.470">
    <property type="entry name" value="Helix hairpin bin"/>
    <property type="match status" value="1"/>
</dbReference>
<evidence type="ECO:0000259" key="6">
    <source>
        <dbReference type="Pfam" id="PF25917"/>
    </source>
</evidence>
<dbReference type="SUPFAM" id="SSF111369">
    <property type="entry name" value="HlyD-like secretion proteins"/>
    <property type="match status" value="1"/>
</dbReference>
<organism evidence="9 10">
    <name type="scientific">Massilia genomosp. 1</name>
    <dbReference type="NCBI Taxonomy" id="2609280"/>
    <lineage>
        <taxon>Bacteria</taxon>
        <taxon>Pseudomonadati</taxon>
        <taxon>Pseudomonadota</taxon>
        <taxon>Betaproteobacteria</taxon>
        <taxon>Burkholderiales</taxon>
        <taxon>Oxalobacteraceae</taxon>
        <taxon>Telluria group</taxon>
        <taxon>Massilia</taxon>
    </lineage>
</organism>
<evidence type="ECO:0000256" key="5">
    <source>
        <dbReference type="SAM" id="MobiDB-lite"/>
    </source>
</evidence>
<keyword evidence="3" id="KW-0813">Transport</keyword>
<dbReference type="Gene3D" id="2.40.30.170">
    <property type="match status" value="1"/>
</dbReference>
<dbReference type="Gene3D" id="2.40.420.20">
    <property type="match status" value="1"/>
</dbReference>
<dbReference type="InterPro" id="IPR006143">
    <property type="entry name" value="RND_pump_MFP"/>
</dbReference>
<gene>
    <name evidence="9" type="ORF">F1735_05685</name>
</gene>
<feature type="domain" description="Multidrug resistance protein MdtA-like barrel-sandwich hybrid" evidence="6">
    <location>
        <begin position="94"/>
        <end position="234"/>
    </location>
</feature>
<evidence type="ECO:0000256" key="2">
    <source>
        <dbReference type="ARBA" id="ARBA00009477"/>
    </source>
</evidence>
<proteinExistence type="inferred from homology"/>
<dbReference type="EMBL" id="WHJF01000010">
    <property type="protein sequence ID" value="NHZ61795.1"/>
    <property type="molecule type" value="Genomic_DNA"/>
</dbReference>
<feature type="compositionally biased region" description="Low complexity" evidence="5">
    <location>
        <begin position="393"/>
        <end position="411"/>
    </location>
</feature>
<dbReference type="Proteomes" id="UP000610594">
    <property type="component" value="Unassembled WGS sequence"/>
</dbReference>
<keyword evidence="10" id="KW-1185">Reference proteome</keyword>
<dbReference type="Pfam" id="PF25954">
    <property type="entry name" value="Beta-barrel_RND_2"/>
    <property type="match status" value="1"/>
</dbReference>
<dbReference type="PANTHER" id="PTHR30469">
    <property type="entry name" value="MULTIDRUG RESISTANCE PROTEIN MDTA"/>
    <property type="match status" value="1"/>
</dbReference>
<comment type="subcellular location">
    <subcellularLocation>
        <location evidence="1">Cell envelope</location>
    </subcellularLocation>
</comment>
<dbReference type="InterPro" id="IPR058627">
    <property type="entry name" value="MdtA-like_C"/>
</dbReference>
<comment type="caution">
    <text evidence="9">The sequence shown here is derived from an EMBL/GenBank/DDBJ whole genome shotgun (WGS) entry which is preliminary data.</text>
</comment>
<feature type="region of interest" description="Disordered" evidence="5">
    <location>
        <begin position="386"/>
        <end position="411"/>
    </location>
</feature>
<reference evidence="9 10" key="1">
    <citation type="submission" date="2019-10" db="EMBL/GenBank/DDBJ databases">
        <title>Taxonomy of Antarctic Massilia spp.: description of Massilia rubra sp. nov., Massilia aquatica sp. nov., Massilia mucilaginosa sp. nov., Massilia frigida sp. nov. isolated from streams, lakes and regoliths.</title>
        <authorList>
            <person name="Holochova P."/>
            <person name="Sedlacek I."/>
            <person name="Kralova S."/>
            <person name="Maslanova I."/>
            <person name="Busse H.-J."/>
            <person name="Stankova E."/>
            <person name="Vrbovska V."/>
            <person name="Kovarovic V."/>
            <person name="Bartak M."/>
            <person name="Svec P."/>
            <person name="Pantucek R."/>
        </authorList>
    </citation>
    <scope>NUCLEOTIDE SEQUENCE [LARGE SCALE GENOMIC DNA]</scope>
    <source>
        <strain evidence="9 10">CCM 8694</strain>
    </source>
</reference>
<protein>
    <submittedName>
        <fullName evidence="9">Efflux RND transporter periplasmic adaptor subunit</fullName>
    </submittedName>
</protein>